<comment type="caution">
    <text evidence="3">The sequence shown here is derived from an EMBL/GenBank/DDBJ whole genome shotgun (WGS) entry which is preliminary data.</text>
</comment>
<dbReference type="GO" id="GO:0001002">
    <property type="term" value="F:RNA polymerase III type 1 promoter sequence-specific DNA binding"/>
    <property type="evidence" value="ECO:0007669"/>
    <property type="project" value="TreeGrafter"/>
</dbReference>
<dbReference type="GO" id="GO:0001003">
    <property type="term" value="F:RNA polymerase III type 2 promoter sequence-specific DNA binding"/>
    <property type="evidence" value="ECO:0007669"/>
    <property type="project" value="TreeGrafter"/>
</dbReference>
<dbReference type="Pfam" id="PF09734">
    <property type="entry name" value="Tau95"/>
    <property type="match status" value="1"/>
</dbReference>
<dbReference type="VEuPathDB" id="TriTrypDB:C3747_117g123"/>
<sequence length="597" mass="66658">MSSVAPHRRFVSVELPFCLPVTTRRSPISDGNGLKEEERRMVEAFVPPSFLRPTLDEVFPSFGEGTGKETAETPTGSVAIGKKQFKHRAAIASASEYYTGEVFSGWRPLDFESEADNMQAKDSKQILLGLTGEEGKCEREKMLRESFPSFTPQVLLQGFYRNDVLVEVTRTRRVKRLRDPVSGRVVKEIFLQEDEGSSQSKATVVGVVSREVDLVRPADFCFGPFSKDVLAAAPALCSGNLFPPAHFVAEKNPFEVECDFGGHFQLEVSKPPGGDVTRDDKEEGPLEWDFEVMPTLSVMATDSSIPPPMLPAQKDLLRRLNGGDAEKECVEVRTTKKLLEERPVWIAQELLDAVLQSGICPRRHINKKAMSCLTYLIKNGPFSRLRIRIGFDPYASHKTASLQRIVLKINRRSELGTLLRDISRVPHIADVLREIEKKHAQATENADGKLLNVLPCPSRGSFIAKLCELIQDGRLYVAIQIVDLSDDAFLRDLLLRVPPAIDMPLEQRNCRNGWIGEAGYHRVAAYITESLYNLIKNEVTPALESRERSEGHTRLTERRRSESSSTPSQCESNTDNDEEEEDEKDADSLNSAASAAL</sequence>
<dbReference type="VEuPathDB" id="TriTrypDB:ECC02_002123"/>
<dbReference type="VEuPathDB" id="TriTrypDB:TCSYLVIO_009131"/>
<feature type="region of interest" description="Disordered" evidence="1">
    <location>
        <begin position="542"/>
        <end position="597"/>
    </location>
</feature>
<evidence type="ECO:0000259" key="2">
    <source>
        <dbReference type="Pfam" id="PF09734"/>
    </source>
</evidence>
<dbReference type="VEuPathDB" id="TriTrypDB:TcCLB.506855.370"/>
<feature type="compositionally biased region" description="Acidic residues" evidence="1">
    <location>
        <begin position="574"/>
        <end position="585"/>
    </location>
</feature>
<dbReference type="VEuPathDB" id="TriTrypDB:BCY84_11509"/>
<dbReference type="InterPro" id="IPR019136">
    <property type="entry name" value="TF_IIIC_su-5_HTH"/>
</dbReference>
<evidence type="ECO:0000313" key="3">
    <source>
        <dbReference type="EMBL" id="PWU84745.1"/>
    </source>
</evidence>
<dbReference type="PANTHER" id="PTHR13230:SF5">
    <property type="entry name" value="GENERAL TRANSCRIPTION FACTOR 3C POLYPEPTIDE 5"/>
    <property type="match status" value="1"/>
</dbReference>
<dbReference type="VEuPathDB" id="TriTrypDB:TcCL_NonESM04667"/>
<proteinExistence type="predicted"/>
<name>A0A2V2UKH0_TRYCR</name>
<gene>
    <name evidence="3" type="ORF">C4B63_205g23</name>
</gene>
<evidence type="ECO:0000256" key="1">
    <source>
        <dbReference type="SAM" id="MobiDB-lite"/>
    </source>
</evidence>
<dbReference type="PANTHER" id="PTHR13230">
    <property type="entry name" value="GENERAL TRANSCRIPTION FACTOR IIIC, POLYPEPTIDE 5"/>
    <property type="match status" value="1"/>
</dbReference>
<dbReference type="VEuPathDB" id="TriTrypDB:Tc_MARK_5138"/>
<protein>
    <recommendedName>
        <fullName evidence="2">Transcription factor IIIC subunit 5 HTH domain-containing protein</fullName>
    </recommendedName>
</protein>
<dbReference type="VEuPathDB" id="TriTrypDB:TcG_07045"/>
<reference evidence="3 4" key="1">
    <citation type="journal article" date="2018" name="Microb. Genom.">
        <title>Expanding an expanded genome: long-read sequencing of Trypanosoma cruzi.</title>
        <authorList>
            <person name="Berna L."/>
            <person name="Rodriguez M."/>
            <person name="Chiribao M.L."/>
            <person name="Parodi-Talice A."/>
            <person name="Pita S."/>
            <person name="Rijo G."/>
            <person name="Alvarez-Valin F."/>
            <person name="Robello C."/>
        </authorList>
    </citation>
    <scope>NUCLEOTIDE SEQUENCE [LARGE SCALE GENOMIC DNA]</scope>
    <source>
        <strain evidence="3 4">Dm28c</strain>
    </source>
</reference>
<dbReference type="GO" id="GO:0006384">
    <property type="term" value="P:transcription initiation at RNA polymerase III promoter"/>
    <property type="evidence" value="ECO:0007669"/>
    <property type="project" value="InterPro"/>
</dbReference>
<evidence type="ECO:0000313" key="4">
    <source>
        <dbReference type="Proteomes" id="UP000246121"/>
    </source>
</evidence>
<dbReference type="Proteomes" id="UP000246121">
    <property type="component" value="Unassembled WGS sequence"/>
</dbReference>
<accession>A0A2V2UKH0</accession>
<feature type="compositionally biased region" description="Low complexity" evidence="1">
    <location>
        <begin position="588"/>
        <end position="597"/>
    </location>
</feature>
<dbReference type="VEuPathDB" id="TriTrypDB:TcYC6_0021440"/>
<dbReference type="EMBL" id="PRFA01000205">
    <property type="protein sequence ID" value="PWU84745.1"/>
    <property type="molecule type" value="Genomic_DNA"/>
</dbReference>
<dbReference type="VEuPathDB" id="TriTrypDB:TcCLB.511131.20"/>
<dbReference type="VEuPathDB" id="TriTrypDB:TcBrA4_0045880"/>
<organism evidence="3 4">
    <name type="scientific">Trypanosoma cruzi</name>
    <dbReference type="NCBI Taxonomy" id="5693"/>
    <lineage>
        <taxon>Eukaryota</taxon>
        <taxon>Discoba</taxon>
        <taxon>Euglenozoa</taxon>
        <taxon>Kinetoplastea</taxon>
        <taxon>Metakinetoplastina</taxon>
        <taxon>Trypanosomatida</taxon>
        <taxon>Trypanosomatidae</taxon>
        <taxon>Trypanosoma</taxon>
        <taxon>Schizotrypanum</taxon>
    </lineage>
</organism>
<dbReference type="GO" id="GO:0000127">
    <property type="term" value="C:transcription factor TFIIIC complex"/>
    <property type="evidence" value="ECO:0007669"/>
    <property type="project" value="InterPro"/>
</dbReference>
<feature type="domain" description="Transcription factor IIIC subunit 5 HTH" evidence="2">
    <location>
        <begin position="298"/>
        <end position="408"/>
    </location>
</feature>
<dbReference type="AlphaFoldDB" id="A0A2V2UKH0"/>
<dbReference type="VEuPathDB" id="TriTrypDB:C4B63_205g23"/>
<dbReference type="VEuPathDB" id="TriTrypDB:TCDM_09570"/>
<feature type="compositionally biased region" description="Basic and acidic residues" evidence="1">
    <location>
        <begin position="544"/>
        <end position="562"/>
    </location>
</feature>
<feature type="compositionally biased region" description="Low complexity" evidence="1">
    <location>
        <begin position="563"/>
        <end position="573"/>
    </location>
</feature>
<dbReference type="InterPro" id="IPR040454">
    <property type="entry name" value="TF_IIIC_Tfc1/Sfc1"/>
</dbReference>